<reference evidence="3" key="1">
    <citation type="submission" date="2021-01" db="EMBL/GenBank/DDBJ databases">
        <title>Stenotrophomonas maltophilia.</title>
        <authorList>
            <person name="Yu Y."/>
        </authorList>
    </citation>
    <scope>NUCLEOTIDE SEQUENCE [LARGE SCALE GENOMIC DNA]</scope>
    <source>
        <strain evidence="3">As-6</strain>
    </source>
</reference>
<name>A0AAW4GJ63_9GAMM</name>
<protein>
    <recommendedName>
        <fullName evidence="5">HEPN AbiU2-like domain-containing protein</fullName>
    </recommendedName>
</protein>
<accession>A0AAW4GJ63</accession>
<dbReference type="EMBL" id="JAFFTB010000001">
    <property type="protein sequence ID" value="MBM9936524.1"/>
    <property type="molecule type" value="Genomic_DNA"/>
</dbReference>
<dbReference type="AlphaFoldDB" id="A0AAW4GJ63"/>
<dbReference type="RefSeq" id="WP_205404918.1">
    <property type="nucleotide sequence ID" value="NZ_JAFFTA010000017.1"/>
</dbReference>
<comment type="caution">
    <text evidence="1">The sequence shown here is derived from an EMBL/GenBank/DDBJ whole genome shotgun (WGS) entry which is preliminary data.</text>
</comment>
<organism evidence="1 4">
    <name type="scientific">Stenotrophomonas lactitubi</name>
    <dbReference type="NCBI Taxonomy" id="2045214"/>
    <lineage>
        <taxon>Bacteria</taxon>
        <taxon>Pseudomonadati</taxon>
        <taxon>Pseudomonadota</taxon>
        <taxon>Gammaproteobacteria</taxon>
        <taxon>Lysobacterales</taxon>
        <taxon>Lysobacteraceae</taxon>
        <taxon>Stenotrophomonas</taxon>
    </lineage>
</organism>
<dbReference type="Proteomes" id="UP000749453">
    <property type="component" value="Unassembled WGS sequence"/>
</dbReference>
<gene>
    <name evidence="1" type="ORF">JJW18_10815</name>
    <name evidence="2" type="ORF">JJW19_00065</name>
</gene>
<evidence type="ECO:0000313" key="1">
    <source>
        <dbReference type="EMBL" id="MBM9913966.1"/>
    </source>
</evidence>
<evidence type="ECO:0000313" key="3">
    <source>
        <dbReference type="Proteomes" id="UP000749453"/>
    </source>
</evidence>
<evidence type="ECO:0000313" key="2">
    <source>
        <dbReference type="EMBL" id="MBM9936524.1"/>
    </source>
</evidence>
<evidence type="ECO:0000313" key="4">
    <source>
        <dbReference type="Proteomes" id="UP000784064"/>
    </source>
</evidence>
<dbReference type="Proteomes" id="UP000784064">
    <property type="component" value="Unassembled WGS sequence"/>
</dbReference>
<evidence type="ECO:0008006" key="5">
    <source>
        <dbReference type="Google" id="ProtNLM"/>
    </source>
</evidence>
<proteinExistence type="predicted"/>
<sequence length="242" mass="26822">MQNELSRLDFSVSGVRDAEDGPVTGFVRVEELSSGSVQAHLHPLTAATVIDDEVSLQFVLECLGKDPFLFVRTLGDISAILTWADLNKPIVRVYIFGLISLLEMHLSFWVAHTYSDGDWQQALTEGRLGMAVEVRQKRVALGQDVSLIQCLQMCDKRTLVSKSIGIREQLGFESKAACERFLRDVEVLRDTLAHSQYELAPDNGWKELLTLVDGVNSVILRSDGLVENKALDSAAGFTGLLW</sequence>
<keyword evidence="3" id="KW-1185">Reference proteome</keyword>
<reference evidence="1" key="2">
    <citation type="submission" date="2021-01" db="EMBL/GenBank/DDBJ databases">
        <authorList>
            <person name="Yu Y."/>
        </authorList>
    </citation>
    <scope>NUCLEOTIDE SEQUENCE</scope>
    <source>
        <strain evidence="1">As-5</strain>
        <strain evidence="2">As-6</strain>
    </source>
</reference>
<dbReference type="EMBL" id="JAFFTA010000017">
    <property type="protein sequence ID" value="MBM9913966.1"/>
    <property type="molecule type" value="Genomic_DNA"/>
</dbReference>